<dbReference type="RefSeq" id="WP_307471718.1">
    <property type="nucleotide sequence ID" value="NZ_JAUSUB010000002.1"/>
</dbReference>
<evidence type="ECO:0000259" key="2">
    <source>
        <dbReference type="Pfam" id="PF25164"/>
    </source>
</evidence>
<evidence type="ECO:0000313" key="5">
    <source>
        <dbReference type="Proteomes" id="UP001238088"/>
    </source>
</evidence>
<keyword evidence="5" id="KW-1185">Reference proteome</keyword>
<dbReference type="InterPro" id="IPR057253">
    <property type="entry name" value="CoiA-like_N"/>
</dbReference>
<protein>
    <submittedName>
        <fullName evidence="4">Competence CoiA-like predicted nuclease</fullName>
    </submittedName>
</protein>
<evidence type="ECO:0000313" key="4">
    <source>
        <dbReference type="EMBL" id="MDQ0268725.1"/>
    </source>
</evidence>
<gene>
    <name evidence="4" type="ORF">J2S17_000594</name>
</gene>
<dbReference type="InterPro" id="IPR021176">
    <property type="entry name" value="Competence-induced_CoiA"/>
</dbReference>
<evidence type="ECO:0000259" key="1">
    <source>
        <dbReference type="Pfam" id="PF06054"/>
    </source>
</evidence>
<accession>A0ABU0ACF6</accession>
<feature type="domain" description="Competence protein CoiA-like N-terminal" evidence="2">
    <location>
        <begin position="22"/>
        <end position="60"/>
    </location>
</feature>
<proteinExistence type="predicted"/>
<evidence type="ECO:0000259" key="3">
    <source>
        <dbReference type="Pfam" id="PF25166"/>
    </source>
</evidence>
<dbReference type="InterPro" id="IPR010330">
    <property type="entry name" value="CoiA_nuc"/>
</dbReference>
<dbReference type="EMBL" id="JAUSUB010000002">
    <property type="protein sequence ID" value="MDQ0268725.1"/>
    <property type="molecule type" value="Genomic_DNA"/>
</dbReference>
<organism evidence="4 5">
    <name type="scientific">Cytobacillus purgationiresistens</name>
    <dbReference type="NCBI Taxonomy" id="863449"/>
    <lineage>
        <taxon>Bacteria</taxon>
        <taxon>Bacillati</taxon>
        <taxon>Bacillota</taxon>
        <taxon>Bacilli</taxon>
        <taxon>Bacillales</taxon>
        <taxon>Bacillaceae</taxon>
        <taxon>Cytobacillus</taxon>
    </lineage>
</organism>
<reference evidence="4 5" key="1">
    <citation type="submission" date="2023-07" db="EMBL/GenBank/DDBJ databases">
        <title>Genomic Encyclopedia of Type Strains, Phase IV (KMG-IV): sequencing the most valuable type-strain genomes for metagenomic binning, comparative biology and taxonomic classification.</title>
        <authorList>
            <person name="Goeker M."/>
        </authorList>
    </citation>
    <scope>NUCLEOTIDE SEQUENCE [LARGE SCALE GENOMIC DNA]</scope>
    <source>
        <strain evidence="4 5">DSM 23494</strain>
    </source>
</reference>
<dbReference type="Pfam" id="PF25164">
    <property type="entry name" value="CoiA_N"/>
    <property type="match status" value="1"/>
</dbReference>
<dbReference type="InterPro" id="IPR057252">
    <property type="entry name" value="CoiA_C"/>
</dbReference>
<sequence length="399" mass="46545">MLLARSKEGKMIDLRNTPTYVLTGIRSQDQFFCPECKMEVILKAGRKRITHFAHKKSGDCLESYERESQNHMNGKLLIYDWLKTQGFRPQLENLYPEIRQRADIGFSLNGLKYALEYQCSIIPEKLFIQRTENYLQSGIRPLWILSVDHLNRRGNNQFILSDFHYLFLQQNATGNWVLPFFCTSSKSFITLDFLLPITAKNSLGQLSIKKLSFHTLSEAMKSPQLQIHHKEWEQAVRRLKNQGNIGHGLFPQHFLKELYLAAMYPAHLPPEIGLPVKHGLYISTSSVQWQSYLYLDILRHQQPFTLDEAFYSFKKRINRKHIKLRTINPSADGHAFIAVKEYMVILQKLSILSSDDGYHYLVNKPILLNEKLDCIEKSTKSFYLQFGKRILHHTLLGKK</sequence>
<comment type="caution">
    <text evidence="4">The sequence shown here is derived from an EMBL/GenBank/DDBJ whole genome shotgun (WGS) entry which is preliminary data.</text>
</comment>
<dbReference type="Pfam" id="PF25166">
    <property type="entry name" value="CoiA_C"/>
    <property type="match status" value="1"/>
</dbReference>
<feature type="domain" description="Competence protein CoiA C-terminal" evidence="3">
    <location>
        <begin position="229"/>
        <end position="366"/>
    </location>
</feature>
<feature type="domain" description="Competence protein CoiA nuclease-like" evidence="1">
    <location>
        <begin position="67"/>
        <end position="221"/>
    </location>
</feature>
<dbReference type="PIRSF" id="PIRSF007487">
    <property type="entry name" value="Competence-induced_CoiA_bac"/>
    <property type="match status" value="1"/>
</dbReference>
<name>A0ABU0ACF6_9BACI</name>
<dbReference type="Proteomes" id="UP001238088">
    <property type="component" value="Unassembled WGS sequence"/>
</dbReference>
<dbReference type="Pfam" id="PF06054">
    <property type="entry name" value="CoiA_nuc"/>
    <property type="match status" value="1"/>
</dbReference>